<dbReference type="InterPro" id="IPR003439">
    <property type="entry name" value="ABC_transporter-like_ATP-bd"/>
</dbReference>
<feature type="coiled-coil region" evidence="7">
    <location>
        <begin position="223"/>
        <end position="250"/>
    </location>
</feature>
<evidence type="ECO:0000313" key="13">
    <source>
        <dbReference type="Proteomes" id="UP001556709"/>
    </source>
</evidence>
<dbReference type="Pfam" id="PF00664">
    <property type="entry name" value="ABC_membrane"/>
    <property type="match status" value="1"/>
</dbReference>
<dbReference type="Pfam" id="PF00005">
    <property type="entry name" value="ABC_tran"/>
    <property type="match status" value="1"/>
</dbReference>
<dbReference type="InterPro" id="IPR011527">
    <property type="entry name" value="ABC1_TM_dom"/>
</dbReference>
<feature type="region of interest" description="Disordered" evidence="8">
    <location>
        <begin position="324"/>
        <end position="350"/>
    </location>
</feature>
<keyword evidence="5 9" id="KW-1133">Transmembrane helix</keyword>
<keyword evidence="13" id="KW-1185">Reference proteome</keyword>
<keyword evidence="2 9" id="KW-0812">Transmembrane</keyword>
<evidence type="ECO:0000256" key="9">
    <source>
        <dbReference type="SAM" id="Phobius"/>
    </source>
</evidence>
<feature type="transmembrane region" description="Helical" evidence="9">
    <location>
        <begin position="167"/>
        <end position="186"/>
    </location>
</feature>
<dbReference type="PROSITE" id="PS00211">
    <property type="entry name" value="ABC_TRANSPORTER_1"/>
    <property type="match status" value="1"/>
</dbReference>
<evidence type="ECO:0000256" key="2">
    <source>
        <dbReference type="ARBA" id="ARBA00022692"/>
    </source>
</evidence>
<dbReference type="Gene3D" id="1.20.1560.10">
    <property type="entry name" value="ABC transporter type 1, transmembrane domain"/>
    <property type="match status" value="1"/>
</dbReference>
<gene>
    <name evidence="12" type="primary">cydC</name>
    <name evidence="12" type="ORF">V6X73_09150</name>
</gene>
<dbReference type="SUPFAM" id="SSF90123">
    <property type="entry name" value="ABC transporter transmembrane region"/>
    <property type="match status" value="1"/>
</dbReference>
<dbReference type="EMBL" id="JBAKFM010000004">
    <property type="protein sequence ID" value="MEX0469891.1"/>
    <property type="molecule type" value="Genomic_DNA"/>
</dbReference>
<accession>A0ABV3TG00</accession>
<feature type="transmembrane region" description="Helical" evidence="9">
    <location>
        <begin position="142"/>
        <end position="161"/>
    </location>
</feature>
<protein>
    <submittedName>
        <fullName evidence="12">Thiol reductant ABC exporter subunit CydC</fullName>
    </submittedName>
</protein>
<dbReference type="Proteomes" id="UP001556709">
    <property type="component" value="Unassembled WGS sequence"/>
</dbReference>
<dbReference type="PROSITE" id="PS50893">
    <property type="entry name" value="ABC_TRANSPORTER_2"/>
    <property type="match status" value="1"/>
</dbReference>
<feature type="transmembrane region" description="Helical" evidence="9">
    <location>
        <begin position="286"/>
        <end position="309"/>
    </location>
</feature>
<dbReference type="NCBIfam" id="TIGR02868">
    <property type="entry name" value="CydC"/>
    <property type="match status" value="1"/>
</dbReference>
<keyword evidence="7" id="KW-0175">Coiled coil</keyword>
<dbReference type="SMART" id="SM00382">
    <property type="entry name" value="AAA"/>
    <property type="match status" value="1"/>
</dbReference>
<keyword evidence="6 9" id="KW-0472">Membrane</keyword>
<dbReference type="InterPro" id="IPR039421">
    <property type="entry name" value="Type_1_exporter"/>
</dbReference>
<reference evidence="12 13" key="1">
    <citation type="submission" date="2024-02" db="EMBL/GenBank/DDBJ databases">
        <title>New especies of Spiribacter isolated from saline water.</title>
        <authorList>
            <person name="Leon M.J."/>
            <person name="De La Haba R."/>
            <person name="Sanchez-Porro C."/>
            <person name="Ventosa A."/>
        </authorList>
    </citation>
    <scope>NUCLEOTIDE SEQUENCE [LARGE SCALE GENOMIC DNA]</scope>
    <source>
        <strain evidence="13">ag22IC6-390</strain>
    </source>
</reference>
<comment type="caution">
    <text evidence="12">The sequence shown here is derived from an EMBL/GenBank/DDBJ whole genome shotgun (WGS) entry which is preliminary data.</text>
</comment>
<evidence type="ECO:0000256" key="8">
    <source>
        <dbReference type="SAM" id="MobiDB-lite"/>
    </source>
</evidence>
<evidence type="ECO:0000259" key="11">
    <source>
        <dbReference type="PROSITE" id="PS50929"/>
    </source>
</evidence>
<dbReference type="PROSITE" id="PS50929">
    <property type="entry name" value="ABC_TM1F"/>
    <property type="match status" value="1"/>
</dbReference>
<evidence type="ECO:0000313" key="12">
    <source>
        <dbReference type="EMBL" id="MEX0469891.1"/>
    </source>
</evidence>
<feature type="transmembrane region" description="Helical" evidence="9">
    <location>
        <begin position="253"/>
        <end position="274"/>
    </location>
</feature>
<evidence type="ECO:0000256" key="7">
    <source>
        <dbReference type="SAM" id="Coils"/>
    </source>
</evidence>
<dbReference type="InterPro" id="IPR027417">
    <property type="entry name" value="P-loop_NTPase"/>
</dbReference>
<sequence length="572" mass="59657">MHELIPYLRMLRRYRGQLALGAILMLATAASGIGLLALSGWFITATAVTGALLAAGVAASLEIYIPGGGIRAFAVTRTAARYFERITNHDSVLRLLRDLRGRVFRRLAATSAEDRANFASGELLNRLTTDVDRLDGLFLRGLAPPLVAFLAILIVAALLSIGSHLVALPAGGALLVVAGMALLTAWQSGQRSTTRLAGAQADLRAGLIDHIHGLGTLLAFGSLSAHQRRLDDLETTSRQAEAALAMAMARREAFLHGAVQLVAVGVLLAALWLFHRGAVTGAVAVMMPLAVLALLEPVGVLPGAGLNLAHARASAVRLDDGLARVGPDGPTRASSDIPDNAGDTGGAASGPVDVQIDGLTITRGAGARVVDDLSLAVAAGEHLAMIGPSGCGKSTLALALSGQIQPDQGKITLDGTPMADMPAAQRIHQVAFLTQQTELFSGSLQDNLQIANPSATDADFWRVLEAVALDGFARSLPEGLDTWVGESGTRLSGGQARRVALARLMLRDPSLVILDEPFSGLDAGTARHIDQALTDWLANRTALLLGHAETALPQADRLVEMRAGQAQQTTPG</sequence>
<organism evidence="12 13">
    <name type="scientific">Spiribacter pallidus</name>
    <dbReference type="NCBI Taxonomy" id="1987936"/>
    <lineage>
        <taxon>Bacteria</taxon>
        <taxon>Pseudomonadati</taxon>
        <taxon>Pseudomonadota</taxon>
        <taxon>Gammaproteobacteria</taxon>
        <taxon>Chromatiales</taxon>
        <taxon>Ectothiorhodospiraceae</taxon>
        <taxon>Spiribacter</taxon>
    </lineage>
</organism>
<feature type="domain" description="ABC transporter" evidence="10">
    <location>
        <begin position="354"/>
        <end position="572"/>
    </location>
</feature>
<dbReference type="PANTHER" id="PTHR24221">
    <property type="entry name" value="ATP-BINDING CASSETTE SUB-FAMILY B"/>
    <property type="match status" value="1"/>
</dbReference>
<comment type="subcellular location">
    <subcellularLocation>
        <location evidence="1">Cell membrane</location>
        <topology evidence="1">Multi-pass membrane protein</topology>
    </subcellularLocation>
</comment>
<dbReference type="SUPFAM" id="SSF52540">
    <property type="entry name" value="P-loop containing nucleoside triphosphate hydrolases"/>
    <property type="match status" value="1"/>
</dbReference>
<evidence type="ECO:0000256" key="6">
    <source>
        <dbReference type="ARBA" id="ARBA00023136"/>
    </source>
</evidence>
<proteinExistence type="predicted"/>
<feature type="domain" description="ABC transmembrane type-1" evidence="11">
    <location>
        <begin position="19"/>
        <end position="310"/>
    </location>
</feature>
<dbReference type="InterPro" id="IPR036640">
    <property type="entry name" value="ABC1_TM_sf"/>
</dbReference>
<evidence type="ECO:0000256" key="1">
    <source>
        <dbReference type="ARBA" id="ARBA00004651"/>
    </source>
</evidence>
<evidence type="ECO:0000256" key="5">
    <source>
        <dbReference type="ARBA" id="ARBA00022989"/>
    </source>
</evidence>
<feature type="transmembrane region" description="Helical" evidence="9">
    <location>
        <begin position="42"/>
        <end position="65"/>
    </location>
</feature>
<dbReference type="RefSeq" id="WP_367959636.1">
    <property type="nucleotide sequence ID" value="NZ_JBAKFK010000004.1"/>
</dbReference>
<dbReference type="InterPro" id="IPR003593">
    <property type="entry name" value="AAA+_ATPase"/>
</dbReference>
<evidence type="ECO:0000256" key="3">
    <source>
        <dbReference type="ARBA" id="ARBA00022741"/>
    </source>
</evidence>
<dbReference type="Gene3D" id="3.40.50.300">
    <property type="entry name" value="P-loop containing nucleotide triphosphate hydrolases"/>
    <property type="match status" value="1"/>
</dbReference>
<evidence type="ECO:0000259" key="10">
    <source>
        <dbReference type="PROSITE" id="PS50893"/>
    </source>
</evidence>
<evidence type="ECO:0000256" key="4">
    <source>
        <dbReference type="ARBA" id="ARBA00022840"/>
    </source>
</evidence>
<dbReference type="InterPro" id="IPR017871">
    <property type="entry name" value="ABC_transporter-like_CS"/>
</dbReference>
<keyword evidence="3" id="KW-0547">Nucleotide-binding</keyword>
<keyword evidence="4" id="KW-0067">ATP-binding</keyword>
<name>A0ABV3TG00_9GAMM</name>
<dbReference type="InterPro" id="IPR014223">
    <property type="entry name" value="ABC_CydC/D"/>
</dbReference>
<dbReference type="PANTHER" id="PTHR24221:SF654">
    <property type="entry name" value="ATP-BINDING CASSETTE SUB-FAMILY B MEMBER 6"/>
    <property type="match status" value="1"/>
</dbReference>